<accession>A0AAD7NA99</accession>
<feature type="binding site" evidence="6">
    <location>
        <position position="199"/>
    </location>
    <ligand>
        <name>Zn(2+)</name>
        <dbReference type="ChEBI" id="CHEBI:29105"/>
    </ligand>
</feature>
<dbReference type="InterPro" id="IPR050134">
    <property type="entry name" value="NAD-dep_sirtuin_deacylases"/>
</dbReference>
<evidence type="ECO:0000313" key="10">
    <source>
        <dbReference type="Proteomes" id="UP001215280"/>
    </source>
</evidence>
<dbReference type="EMBL" id="JARJLG010000079">
    <property type="protein sequence ID" value="KAJ7751272.1"/>
    <property type="molecule type" value="Genomic_DNA"/>
</dbReference>
<keyword evidence="6" id="KW-0862">Zinc</keyword>
<proteinExistence type="inferred from homology"/>
<evidence type="ECO:0000259" key="8">
    <source>
        <dbReference type="PROSITE" id="PS50305"/>
    </source>
</evidence>
<dbReference type="GO" id="GO:0017136">
    <property type="term" value="F:histone deacetylase activity, NAD-dependent"/>
    <property type="evidence" value="ECO:0007669"/>
    <property type="project" value="TreeGrafter"/>
</dbReference>
<dbReference type="PROSITE" id="PS50305">
    <property type="entry name" value="SIRTUIN"/>
    <property type="match status" value="1"/>
</dbReference>
<reference evidence="9" key="1">
    <citation type="submission" date="2023-03" db="EMBL/GenBank/DDBJ databases">
        <title>Massive genome expansion in bonnet fungi (Mycena s.s.) driven by repeated elements and novel gene families across ecological guilds.</title>
        <authorList>
            <consortium name="Lawrence Berkeley National Laboratory"/>
            <person name="Harder C.B."/>
            <person name="Miyauchi S."/>
            <person name="Viragh M."/>
            <person name="Kuo A."/>
            <person name="Thoen E."/>
            <person name="Andreopoulos B."/>
            <person name="Lu D."/>
            <person name="Skrede I."/>
            <person name="Drula E."/>
            <person name="Henrissat B."/>
            <person name="Morin E."/>
            <person name="Kohler A."/>
            <person name="Barry K."/>
            <person name="LaButti K."/>
            <person name="Morin E."/>
            <person name="Salamov A."/>
            <person name="Lipzen A."/>
            <person name="Mereny Z."/>
            <person name="Hegedus B."/>
            <person name="Baldrian P."/>
            <person name="Stursova M."/>
            <person name="Weitz H."/>
            <person name="Taylor A."/>
            <person name="Grigoriev I.V."/>
            <person name="Nagy L.G."/>
            <person name="Martin F."/>
            <person name="Kauserud H."/>
        </authorList>
    </citation>
    <scope>NUCLEOTIDE SEQUENCE</scope>
    <source>
        <strain evidence="9">CBHHK188m</strain>
    </source>
</reference>
<feature type="binding site" evidence="6">
    <location>
        <position position="202"/>
    </location>
    <ligand>
        <name>Zn(2+)</name>
        <dbReference type="ChEBI" id="CHEBI:29105"/>
    </ligand>
</feature>
<dbReference type="Gene3D" id="3.40.50.1220">
    <property type="entry name" value="TPP-binding domain"/>
    <property type="match status" value="1"/>
</dbReference>
<gene>
    <name evidence="9" type="ORF">DFH07DRAFT_531519</name>
</gene>
<dbReference type="GO" id="GO:0005634">
    <property type="term" value="C:nucleus"/>
    <property type="evidence" value="ECO:0007669"/>
    <property type="project" value="TreeGrafter"/>
</dbReference>
<comment type="subcellular location">
    <subcellularLocation>
        <location evidence="1">Mitochondrion</location>
    </subcellularLocation>
</comment>
<dbReference type="Gene3D" id="3.30.1600.10">
    <property type="entry name" value="SIR2/SIRT2 'Small Domain"/>
    <property type="match status" value="1"/>
</dbReference>
<feature type="compositionally biased region" description="Polar residues" evidence="7">
    <location>
        <begin position="393"/>
        <end position="406"/>
    </location>
</feature>
<keyword evidence="5" id="KW-0496">Mitochondrion</keyword>
<feature type="region of interest" description="Disordered" evidence="7">
    <location>
        <begin position="363"/>
        <end position="438"/>
    </location>
</feature>
<dbReference type="GO" id="GO:0005739">
    <property type="term" value="C:mitochondrion"/>
    <property type="evidence" value="ECO:0007669"/>
    <property type="project" value="UniProtKB-SubCell"/>
</dbReference>
<dbReference type="GO" id="GO:0046872">
    <property type="term" value="F:metal ion binding"/>
    <property type="evidence" value="ECO:0007669"/>
    <property type="project" value="UniProtKB-KW"/>
</dbReference>
<evidence type="ECO:0000256" key="4">
    <source>
        <dbReference type="ARBA" id="ARBA00023027"/>
    </source>
</evidence>
<keyword evidence="3" id="KW-0808">Transferase</keyword>
<comment type="caution">
    <text evidence="9">The sequence shown here is derived from an EMBL/GenBank/DDBJ whole genome shotgun (WGS) entry which is preliminary data.</text>
</comment>
<keyword evidence="6" id="KW-0479">Metal-binding</keyword>
<dbReference type="InterPro" id="IPR026590">
    <property type="entry name" value="Ssirtuin_cat_dom"/>
</dbReference>
<organism evidence="9 10">
    <name type="scientific">Mycena maculata</name>
    <dbReference type="NCBI Taxonomy" id="230809"/>
    <lineage>
        <taxon>Eukaryota</taxon>
        <taxon>Fungi</taxon>
        <taxon>Dikarya</taxon>
        <taxon>Basidiomycota</taxon>
        <taxon>Agaricomycotina</taxon>
        <taxon>Agaricomycetes</taxon>
        <taxon>Agaricomycetidae</taxon>
        <taxon>Agaricales</taxon>
        <taxon>Marasmiineae</taxon>
        <taxon>Mycenaceae</taxon>
        <taxon>Mycena</taxon>
    </lineage>
</organism>
<dbReference type="Pfam" id="PF02146">
    <property type="entry name" value="SIR2"/>
    <property type="match status" value="2"/>
</dbReference>
<sequence length="488" mass="53363">MTVTLDFGSQKDLSTRRALSDLSLSVAKCKKIVVVTGAGISCSSGIPDFRSSDGLYALVKEKYPDVVLKGRDLFDASLFRDQTSTAVFYTFIAQLKQSIDAATPGPTHHFLQLLDSKKKLLRSYTQNIDGFEARAGLLGSASHEAKSNGKGKSKIRTKEVRNVQLHGDIHRVRCRSCSAEYPCTKEHISMFVEGLAPECPECLQRAEARIARSARTIKVGSLRPAIVLYDEPHPLGDDIGTIQSADLARNPDMLIIMGTSLKVHGLKKLVKEFAKTVHSGAPSSPSKAKKWSGKVVFVNRTPPAAEWAGIIDYHVVGETDAWVEKVTEDWKKMRPSDFEVQQTLVATDGDVSMNGNFKVVAATKTKAKDAKKKPRKDEENVPPLPTDMVLSTPDVSSLTVKTVSTPPLSPSKRRQTNSHYSADSSPSKRRTLPSMKKGLKDLDRGLLFTKAAGVADMDLYDNMNDLSMQSPPKVKPPKAGRAVRVAAF</sequence>
<evidence type="ECO:0000313" key="9">
    <source>
        <dbReference type="EMBL" id="KAJ7751272.1"/>
    </source>
</evidence>
<comment type="similarity">
    <text evidence="2">Belongs to the sirtuin family. Class I subfamily.</text>
</comment>
<evidence type="ECO:0000256" key="2">
    <source>
        <dbReference type="ARBA" id="ARBA00006924"/>
    </source>
</evidence>
<dbReference type="PANTHER" id="PTHR11085:SF8">
    <property type="entry name" value="NAD-DEPENDENT HISTONE DEACETYLASE HST3"/>
    <property type="match status" value="1"/>
</dbReference>
<feature type="binding site" evidence="6">
    <location>
        <position position="174"/>
    </location>
    <ligand>
        <name>Zn(2+)</name>
        <dbReference type="ChEBI" id="CHEBI:29105"/>
    </ligand>
</feature>
<dbReference type="Proteomes" id="UP001215280">
    <property type="component" value="Unassembled WGS sequence"/>
</dbReference>
<evidence type="ECO:0000256" key="3">
    <source>
        <dbReference type="ARBA" id="ARBA00022679"/>
    </source>
</evidence>
<dbReference type="InterPro" id="IPR026591">
    <property type="entry name" value="Sirtuin_cat_small_dom_sf"/>
</dbReference>
<dbReference type="AlphaFoldDB" id="A0AAD7NA99"/>
<evidence type="ECO:0000256" key="1">
    <source>
        <dbReference type="ARBA" id="ARBA00004173"/>
    </source>
</evidence>
<keyword evidence="4" id="KW-0520">NAD</keyword>
<dbReference type="GO" id="GO:0070403">
    <property type="term" value="F:NAD+ binding"/>
    <property type="evidence" value="ECO:0007669"/>
    <property type="project" value="InterPro"/>
</dbReference>
<dbReference type="PANTHER" id="PTHR11085">
    <property type="entry name" value="NAD-DEPENDENT PROTEIN DEACYLASE SIRTUIN-5, MITOCHONDRIAL-RELATED"/>
    <property type="match status" value="1"/>
</dbReference>
<keyword evidence="10" id="KW-1185">Reference proteome</keyword>
<evidence type="ECO:0000256" key="7">
    <source>
        <dbReference type="SAM" id="MobiDB-lite"/>
    </source>
</evidence>
<feature type="active site" description="Proton acceptor" evidence="6">
    <location>
        <position position="166"/>
    </location>
</feature>
<protein>
    <submittedName>
        <fullName evidence="9">DHS-like NAD/FAD-binding domain-containing protein</fullName>
    </submittedName>
</protein>
<feature type="domain" description="Deacetylase sirtuin-type" evidence="8">
    <location>
        <begin position="12"/>
        <end position="339"/>
    </location>
</feature>
<dbReference type="InterPro" id="IPR029035">
    <property type="entry name" value="DHS-like_NAD/FAD-binding_dom"/>
</dbReference>
<evidence type="ECO:0000256" key="5">
    <source>
        <dbReference type="ARBA" id="ARBA00023128"/>
    </source>
</evidence>
<dbReference type="SUPFAM" id="SSF52467">
    <property type="entry name" value="DHS-like NAD/FAD-binding domain"/>
    <property type="match status" value="1"/>
</dbReference>
<name>A0AAD7NA99_9AGAR</name>
<dbReference type="InterPro" id="IPR003000">
    <property type="entry name" value="Sirtuin"/>
</dbReference>
<evidence type="ECO:0000256" key="6">
    <source>
        <dbReference type="PROSITE-ProRule" id="PRU00236"/>
    </source>
</evidence>
<feature type="binding site" evidence="6">
    <location>
        <position position="177"/>
    </location>
    <ligand>
        <name>Zn(2+)</name>
        <dbReference type="ChEBI" id="CHEBI:29105"/>
    </ligand>
</feature>